<dbReference type="SUPFAM" id="SSF53649">
    <property type="entry name" value="Alkaline phosphatase-like"/>
    <property type="match status" value="1"/>
</dbReference>
<evidence type="ECO:0000256" key="2">
    <source>
        <dbReference type="SAM" id="MobiDB-lite"/>
    </source>
</evidence>
<dbReference type="PANTHER" id="PTHR43108:SF8">
    <property type="entry name" value="SD21168P"/>
    <property type="match status" value="1"/>
</dbReference>
<proteinExistence type="inferred from homology"/>
<dbReference type="InterPro" id="IPR017850">
    <property type="entry name" value="Alkaline_phosphatase_core_sf"/>
</dbReference>
<evidence type="ECO:0000313" key="3">
    <source>
        <dbReference type="EMBL" id="GLI59398.1"/>
    </source>
</evidence>
<dbReference type="InterPro" id="IPR003882">
    <property type="entry name" value="Pistil_extensin"/>
</dbReference>
<evidence type="ECO:0000256" key="1">
    <source>
        <dbReference type="ARBA" id="ARBA00008779"/>
    </source>
</evidence>
<comment type="similarity">
    <text evidence="1">Belongs to the sulfatase family.</text>
</comment>
<dbReference type="EMBL" id="BSDZ01000004">
    <property type="protein sequence ID" value="GLI59398.1"/>
    <property type="molecule type" value="Genomic_DNA"/>
</dbReference>
<reference evidence="3 4" key="1">
    <citation type="journal article" date="2023" name="IScience">
        <title>Expanded male sex-determining region conserved during the evolution of homothallism in the green alga Volvox.</title>
        <authorList>
            <person name="Yamamoto K."/>
            <person name="Matsuzaki R."/>
            <person name="Mahakham W."/>
            <person name="Heman W."/>
            <person name="Sekimoto H."/>
            <person name="Kawachi M."/>
            <person name="Minakuchi Y."/>
            <person name="Toyoda A."/>
            <person name="Nozaki H."/>
        </authorList>
    </citation>
    <scope>NUCLEOTIDE SEQUENCE [LARGE SCALE GENOMIC DNA]</scope>
    <source>
        <strain evidence="3 4">NIES-4468</strain>
    </source>
</reference>
<gene>
    <name evidence="3" type="ORF">VaNZ11_001279</name>
</gene>
<dbReference type="Proteomes" id="UP001165090">
    <property type="component" value="Unassembled WGS sequence"/>
</dbReference>
<organism evidence="3 4">
    <name type="scientific">Volvox africanus</name>
    <dbReference type="NCBI Taxonomy" id="51714"/>
    <lineage>
        <taxon>Eukaryota</taxon>
        <taxon>Viridiplantae</taxon>
        <taxon>Chlorophyta</taxon>
        <taxon>core chlorophytes</taxon>
        <taxon>Chlorophyceae</taxon>
        <taxon>CS clade</taxon>
        <taxon>Chlamydomonadales</taxon>
        <taxon>Volvocaceae</taxon>
        <taxon>Volvox</taxon>
    </lineage>
</organism>
<accession>A0ABQ5RQA8</accession>
<feature type="region of interest" description="Disordered" evidence="2">
    <location>
        <begin position="127"/>
        <end position="320"/>
    </location>
</feature>
<sequence length="450" mass="47835">PSPPPPSPPSPPPPSPAPPRPPLVMEFTLAFTYRTNLDVGRWYAQQDSTCLFVRIATRSASCSSQGLYFADYGVASKFKLVLTQGPSISAEYFEKEVNELTADPVAYLGQSYLNLYNIETMTAYWPSPPPSPPPSPLPPRPPSPPPRPPSPPLPPSPPPPPPSPPPPPPSPPSPPTPPPRPPPPPPPPPPRPPFAPPRPQPPLPPSPDPPLPPSPPPPSPPPPVPPPPSPPPPDPPPPSPPPPVPPPPSPPPPSPPPPATPPPRPPPPPSPSPPSPTPPPPNPPPLRSPPSPPPPRPNPNPNPSSPPPPNPPPPRPPERRGKTGTCYKYVVWCMNGFRELYDLVLDPYELTNRIPTAPSALLDRLDALMTAVGYCRGGDSCSNPYQVLHPDGSVNSFEDAMDPQYDVFYAGLRKFSFSKCSTGYFPGSESSWLMGDAKPSPPPRRKGGNS</sequence>
<feature type="non-terminal residue" evidence="3">
    <location>
        <position position="1"/>
    </location>
</feature>
<keyword evidence="4" id="KW-1185">Reference proteome</keyword>
<dbReference type="PRINTS" id="PR01218">
    <property type="entry name" value="PSTLEXTENSIN"/>
</dbReference>
<dbReference type="PANTHER" id="PTHR43108">
    <property type="entry name" value="N-ACETYLGLUCOSAMINE-6-SULFATASE FAMILY MEMBER"/>
    <property type="match status" value="1"/>
</dbReference>
<protein>
    <submittedName>
        <fullName evidence="3">Uncharacterized protein</fullName>
    </submittedName>
</protein>
<evidence type="ECO:0000313" key="4">
    <source>
        <dbReference type="Proteomes" id="UP001165090"/>
    </source>
</evidence>
<feature type="compositionally biased region" description="Pro residues" evidence="2">
    <location>
        <begin position="127"/>
        <end position="315"/>
    </location>
</feature>
<name>A0ABQ5RQA8_9CHLO</name>
<comment type="caution">
    <text evidence="3">The sequence shown here is derived from an EMBL/GenBank/DDBJ whole genome shotgun (WGS) entry which is preliminary data.</text>
</comment>